<keyword evidence="2" id="KW-1185">Reference proteome</keyword>
<dbReference type="EMBL" id="JAPHNI010000568">
    <property type="protein sequence ID" value="KAJ8109814.1"/>
    <property type="molecule type" value="Genomic_DNA"/>
</dbReference>
<evidence type="ECO:0000313" key="2">
    <source>
        <dbReference type="Proteomes" id="UP001153331"/>
    </source>
</evidence>
<gene>
    <name evidence="1" type="ORF">OPT61_g7184</name>
</gene>
<dbReference type="Proteomes" id="UP001153331">
    <property type="component" value="Unassembled WGS sequence"/>
</dbReference>
<organism evidence="1 2">
    <name type="scientific">Boeremia exigua</name>
    <dbReference type="NCBI Taxonomy" id="749465"/>
    <lineage>
        <taxon>Eukaryota</taxon>
        <taxon>Fungi</taxon>
        <taxon>Dikarya</taxon>
        <taxon>Ascomycota</taxon>
        <taxon>Pezizomycotina</taxon>
        <taxon>Dothideomycetes</taxon>
        <taxon>Pleosporomycetidae</taxon>
        <taxon>Pleosporales</taxon>
        <taxon>Pleosporineae</taxon>
        <taxon>Didymellaceae</taxon>
        <taxon>Boeremia</taxon>
    </lineage>
</organism>
<comment type="caution">
    <text evidence="1">The sequence shown here is derived from an EMBL/GenBank/DDBJ whole genome shotgun (WGS) entry which is preliminary data.</text>
</comment>
<name>A0ACC2I4C1_9PLEO</name>
<proteinExistence type="predicted"/>
<sequence length="117" mass="12549">MCEVHIGPSGRGGPYVVAEANGFASGWCLGLGTRTRAVRTTYPKAGCTLAINAGRRARMVVRENGPARPVVTMLATTSPQLWQHVSRYAAPSLTGFCKPARSAKIASRVSDYPERML</sequence>
<accession>A0ACC2I4C1</accession>
<evidence type="ECO:0000313" key="1">
    <source>
        <dbReference type="EMBL" id="KAJ8109814.1"/>
    </source>
</evidence>
<reference evidence="1" key="1">
    <citation type="submission" date="2022-11" db="EMBL/GenBank/DDBJ databases">
        <title>Genome Sequence of Boeremia exigua.</title>
        <authorList>
            <person name="Buettner E."/>
        </authorList>
    </citation>
    <scope>NUCLEOTIDE SEQUENCE</scope>
    <source>
        <strain evidence="1">CU02</strain>
    </source>
</reference>
<protein>
    <submittedName>
        <fullName evidence="1">Uncharacterized protein</fullName>
    </submittedName>
</protein>